<dbReference type="AlphaFoldDB" id="A0A0F4YGY9"/>
<dbReference type="Proteomes" id="UP000053958">
    <property type="component" value="Unassembled WGS sequence"/>
</dbReference>
<proteinExistence type="predicted"/>
<evidence type="ECO:0000313" key="2">
    <source>
        <dbReference type="EMBL" id="KKA17454.1"/>
    </source>
</evidence>
<dbReference type="GeneID" id="25320852"/>
<comment type="caution">
    <text evidence="2">The sequence shown here is derived from an EMBL/GenBank/DDBJ whole genome shotgun (WGS) entry which is preliminary data.</text>
</comment>
<feature type="non-terminal residue" evidence="2">
    <location>
        <position position="1"/>
    </location>
</feature>
<sequence length="113" mass="12432">PSTGRVRRSRRVRERARNRAGPVEQPAGDAASAHRNHDVRDAEGDGVTGAGERAFGDREGSIDHAGAGAEEAAKWQRSFVESSQVSSTEYDLRDMLCHEVCRARYTISTVLRH</sequence>
<evidence type="ECO:0000256" key="1">
    <source>
        <dbReference type="SAM" id="MobiDB-lite"/>
    </source>
</evidence>
<dbReference type="RefSeq" id="XP_013324066.1">
    <property type="nucleotide sequence ID" value="XM_013468612.1"/>
</dbReference>
<organism evidence="2 3">
    <name type="scientific">Rasamsonia emersonii (strain ATCC 16479 / CBS 393.64 / IMI 116815)</name>
    <dbReference type="NCBI Taxonomy" id="1408163"/>
    <lineage>
        <taxon>Eukaryota</taxon>
        <taxon>Fungi</taxon>
        <taxon>Dikarya</taxon>
        <taxon>Ascomycota</taxon>
        <taxon>Pezizomycotina</taxon>
        <taxon>Eurotiomycetes</taxon>
        <taxon>Eurotiomycetidae</taxon>
        <taxon>Eurotiales</taxon>
        <taxon>Trichocomaceae</taxon>
        <taxon>Rasamsonia</taxon>
    </lineage>
</organism>
<dbReference type="EMBL" id="LASV01000650">
    <property type="protein sequence ID" value="KKA17454.1"/>
    <property type="molecule type" value="Genomic_DNA"/>
</dbReference>
<reference evidence="2 3" key="1">
    <citation type="submission" date="2015-04" db="EMBL/GenBank/DDBJ databases">
        <authorList>
            <person name="Heijne W.H."/>
            <person name="Fedorova N.D."/>
            <person name="Nierman W.C."/>
            <person name="Vollebregt A.W."/>
            <person name="Zhao Z."/>
            <person name="Wu L."/>
            <person name="Kumar M."/>
            <person name="Stam H."/>
            <person name="van den Berg M.A."/>
            <person name="Pel H.J."/>
        </authorList>
    </citation>
    <scope>NUCLEOTIDE SEQUENCE [LARGE SCALE GENOMIC DNA]</scope>
    <source>
        <strain evidence="2 3">CBS 393.64</strain>
    </source>
</reference>
<feature type="region of interest" description="Disordered" evidence="1">
    <location>
        <begin position="1"/>
        <end position="72"/>
    </location>
</feature>
<protein>
    <submittedName>
        <fullName evidence="2">Uncharacterized protein</fullName>
    </submittedName>
</protein>
<feature type="compositionally biased region" description="Basic residues" evidence="1">
    <location>
        <begin position="1"/>
        <end position="18"/>
    </location>
</feature>
<name>A0A0F4YGY9_RASE3</name>
<keyword evidence="3" id="KW-1185">Reference proteome</keyword>
<accession>A0A0F4YGY9</accession>
<gene>
    <name evidence="2" type="ORF">T310_8632</name>
</gene>
<evidence type="ECO:0000313" key="3">
    <source>
        <dbReference type="Proteomes" id="UP000053958"/>
    </source>
</evidence>